<evidence type="ECO:0000256" key="2">
    <source>
        <dbReference type="SAM" id="Phobius"/>
    </source>
</evidence>
<accession>A0A010RQJ4</accession>
<feature type="transmembrane region" description="Helical" evidence="2">
    <location>
        <begin position="561"/>
        <end position="580"/>
    </location>
</feature>
<dbReference type="EMBL" id="JARH01000455">
    <property type="protein sequence ID" value="EXF80279.1"/>
    <property type="molecule type" value="Genomic_DNA"/>
</dbReference>
<dbReference type="Proteomes" id="UP000020467">
    <property type="component" value="Unassembled WGS sequence"/>
</dbReference>
<feature type="compositionally biased region" description="Polar residues" evidence="1">
    <location>
        <begin position="29"/>
        <end position="39"/>
    </location>
</feature>
<feature type="transmembrane region" description="Helical" evidence="2">
    <location>
        <begin position="122"/>
        <end position="140"/>
    </location>
</feature>
<sequence>MLDSPSSNHSTEDTTGLMVSANNEGPCEQCSSTSPPSSNKGALLTFDRKLVRNTGLHLDGDSEHDEQYWHVNGGIWRPAWLQPVVLLAFFTFFFFSAISLPTMFFISSKNRGLVTTQQNLHYFWRFGPTAVITLVSILWSRVETQALRYMPWIAHRYEHSPERYYDDYELDYTAIISPKVLFQSFKRKHYLVFLVATISALLKIQIVLAPGLYSFEMVNATETVDIEILDTFNTTVPWSLSADLSPFYMAQATQNFDIDYPFGINEQLSYQTFTNKRGSRGTTDSPIETNVAGYLTETQCLKLETHSYSDIEPFNSNFSIFSVRDLMFNFNGCEQPLPIRKDLLASSVGRMREESTWKKNRTITHWASFSDIASHIQCKGLPEKGTRSLYYAARFGRPSKNSSPPILLDVAAVLCFSGSWVKRVKVIDDGKSPTAVVLSDEAGHLVDTNLWDFIGNSAPWTSWNISGVNLVLGPLATAYFFFGNLPGLHLDPEDVGIYIDPVHASLYTTELLYQSAMNMSRILGPWIGHYRLRQRINQPLYTTGTRPVTIGKLMVNKLTCLFMTVVFILIMAMLTSVLFSSRNKTKIWFRDLATVMGNMIFLRDWRRYPERRPKYSSTRLKEIKSEWSTSNFTPLVLRVWARVTAVVLVLAIMTSLCYTLMLSTASRGIATIHSETGYLHMLWTSFPAFTMLSVALYINSCDSAYQGLAIFSALSAKCRKATELDISFSDMLGLKVLYHSLRAQIGLITLTQFLAICCGFLTTLISVIFTVETVPQPSELLLQPMTWFGDPEIQSFDFNDEGRAYRRSVLGSLVIRRGERNLTYPKNTYDDLVFPILGAIDQSQLAQNPSVKVNLTAAKLNPTCWKVPSTVFNISISPDREFLDITETFTCPNGLQSELIQNLGVRIKPYNSDQKYFARRLESPENPGHANESCNLGLRKTAASFAPTRFQTYAFGKYSPARTNFEHFSMRRCKHTWVQVPTEVSLIFKDGEYSIDQEVPPRPNMLAAEPWDTAFAIPNVDIQFQSGLKDRMAIPILLSPNTTNLDPWFNTLIQPFGRFPADAFGDPSFEEEILKDVHHLYGFLVAQLANVENRLKITESSRDGPAPSLPNLKATITNLSHRRLMQDPIVTYIIVAILSLTAISQILMLISSVFKPLRKSRLFNMNVKGLAPDGFNSIAAMTALLKDSNAMDHLPKGAEHMSKKELHEKLSGLRFRMGWFWRESTQTRHYTIGVLDDENFEFLGDKDEIAREDALLRHPPE</sequence>
<gene>
    <name evidence="3" type="ORF">CFIO01_08516</name>
</gene>
<evidence type="ECO:0000256" key="1">
    <source>
        <dbReference type="SAM" id="MobiDB-lite"/>
    </source>
</evidence>
<dbReference type="PANTHER" id="PTHR37544">
    <property type="entry name" value="SPRAY-RELATED"/>
    <property type="match status" value="1"/>
</dbReference>
<feature type="transmembrane region" description="Helical" evidence="2">
    <location>
        <begin position="190"/>
        <end position="213"/>
    </location>
</feature>
<reference evidence="3 4" key="1">
    <citation type="submission" date="2014-02" db="EMBL/GenBank/DDBJ databases">
        <title>The genome sequence of Colletotrichum fioriniae PJ7.</title>
        <authorList>
            <person name="Baroncelli R."/>
            <person name="Thon M.R."/>
        </authorList>
    </citation>
    <scope>NUCLEOTIDE SEQUENCE [LARGE SCALE GENOMIC DNA]</scope>
    <source>
        <strain evidence="3 4">PJ7</strain>
    </source>
</reference>
<feature type="transmembrane region" description="Helical" evidence="2">
    <location>
        <begin position="745"/>
        <end position="769"/>
    </location>
</feature>
<comment type="caution">
    <text evidence="3">The sequence shown here is derived from an EMBL/GenBank/DDBJ whole genome shotgun (WGS) entry which is preliminary data.</text>
</comment>
<keyword evidence="2" id="KW-0812">Transmembrane</keyword>
<dbReference type="PANTHER" id="PTHR37544:SF1">
    <property type="entry name" value="PHOSPHORIBOSYLAMINOIMIDAZOLE-SUCCINOCARBOXAMIDE SYNTHASE"/>
    <property type="match status" value="1"/>
</dbReference>
<dbReference type="OrthoDB" id="5332281at2759"/>
<dbReference type="KEGG" id="cfj:CFIO01_08516"/>
<feature type="transmembrane region" description="Helical" evidence="2">
    <location>
        <begin position="639"/>
        <end position="661"/>
    </location>
</feature>
<organism evidence="3 4">
    <name type="scientific">Colletotrichum fioriniae PJ7</name>
    <dbReference type="NCBI Taxonomy" id="1445577"/>
    <lineage>
        <taxon>Eukaryota</taxon>
        <taxon>Fungi</taxon>
        <taxon>Dikarya</taxon>
        <taxon>Ascomycota</taxon>
        <taxon>Pezizomycotina</taxon>
        <taxon>Sordariomycetes</taxon>
        <taxon>Hypocreomycetidae</taxon>
        <taxon>Glomerellales</taxon>
        <taxon>Glomerellaceae</taxon>
        <taxon>Colletotrichum</taxon>
        <taxon>Colletotrichum acutatum species complex</taxon>
    </lineage>
</organism>
<name>A0A010RQJ4_9PEZI</name>
<dbReference type="HOGENOM" id="CLU_003000_2_0_1"/>
<protein>
    <submittedName>
        <fullName evidence="3">Uncharacterized protein</fullName>
    </submittedName>
</protein>
<keyword evidence="2" id="KW-1133">Transmembrane helix</keyword>
<feature type="transmembrane region" description="Helical" evidence="2">
    <location>
        <begin position="84"/>
        <end position="106"/>
    </location>
</feature>
<dbReference type="eggNOG" id="ENOG502RR3V">
    <property type="taxonomic scope" value="Eukaryota"/>
</dbReference>
<proteinExistence type="predicted"/>
<keyword evidence="4" id="KW-1185">Reference proteome</keyword>
<dbReference type="AlphaFoldDB" id="A0A010RQJ4"/>
<feature type="transmembrane region" description="Helical" evidence="2">
    <location>
        <begin position="1129"/>
        <end position="1154"/>
    </location>
</feature>
<evidence type="ECO:0000313" key="4">
    <source>
        <dbReference type="Proteomes" id="UP000020467"/>
    </source>
</evidence>
<dbReference type="Pfam" id="PF11915">
    <property type="entry name" value="DUF3433"/>
    <property type="match status" value="2"/>
</dbReference>
<feature type="region of interest" description="Disordered" evidence="1">
    <location>
        <begin position="1"/>
        <end position="39"/>
    </location>
</feature>
<evidence type="ECO:0000313" key="3">
    <source>
        <dbReference type="EMBL" id="EXF80279.1"/>
    </source>
</evidence>
<keyword evidence="2" id="KW-0472">Membrane</keyword>
<feature type="transmembrane region" description="Helical" evidence="2">
    <location>
        <begin position="681"/>
        <end position="698"/>
    </location>
</feature>
<dbReference type="InterPro" id="IPR021840">
    <property type="entry name" value="DUF3433"/>
</dbReference>